<feature type="domain" description="AraC-type transcription regulator ligand-binding" evidence="3">
    <location>
        <begin position="24"/>
        <end position="145"/>
    </location>
</feature>
<dbReference type="InterPro" id="IPR032783">
    <property type="entry name" value="AraC_lig"/>
</dbReference>
<organism evidence="4 5">
    <name type="scientific">Arsenicicoccus bolidensis</name>
    <dbReference type="NCBI Taxonomy" id="229480"/>
    <lineage>
        <taxon>Bacteria</taxon>
        <taxon>Bacillati</taxon>
        <taxon>Actinomycetota</taxon>
        <taxon>Actinomycetes</taxon>
        <taxon>Micrococcales</taxon>
        <taxon>Intrasporangiaceae</taxon>
        <taxon>Arsenicicoccus</taxon>
    </lineage>
</organism>
<evidence type="ECO:0000313" key="5">
    <source>
        <dbReference type="Proteomes" id="UP001521931"/>
    </source>
</evidence>
<gene>
    <name evidence="4" type="ORF">MHL29_02025</name>
</gene>
<reference evidence="4 5" key="1">
    <citation type="submission" date="2022-02" db="EMBL/GenBank/DDBJ databases">
        <title>Uncovering new skin microbiome diversity through culturing and metagenomics.</title>
        <authorList>
            <person name="Conlan S."/>
            <person name="Deming C."/>
            <person name="Nisc Comparative Sequencing Program N."/>
            <person name="Segre J.A."/>
        </authorList>
    </citation>
    <scope>NUCLEOTIDE SEQUENCE [LARGE SCALE GENOMIC DNA]</scope>
    <source>
        <strain evidence="4 5">ACRQZ</strain>
    </source>
</reference>
<sequence length="232" mass="24097">MSHTSAASTPRHRLIIGRLVADEAPLTLVQQVHGRSWFCPEGARPTVLGQGDAVVVRAPVTYTLSTDVDAPPSIVIGPGLGCSGSDGRDLSEEMAAGVRTWGYDPDGEDCLLVGTCRSDGEVGRLLLRALPAYLVVRSPAPPGRAGLGAAPAGEAGGALDGRAARAHGGRDRAPGWLRQPVQLQRGLQAGVWRQPPGVPDRRGPAGPTWRTTRGGPQRRGLGGQPVGRVEVG</sequence>
<evidence type="ECO:0000313" key="4">
    <source>
        <dbReference type="EMBL" id="MCG7320672.1"/>
    </source>
</evidence>
<proteinExistence type="predicted"/>
<evidence type="ECO:0000259" key="3">
    <source>
        <dbReference type="Pfam" id="PF12852"/>
    </source>
</evidence>
<protein>
    <submittedName>
        <fullName evidence="4">Cupin domain-containing protein</fullName>
    </submittedName>
</protein>
<dbReference type="Proteomes" id="UP001521931">
    <property type="component" value="Unassembled WGS sequence"/>
</dbReference>
<evidence type="ECO:0000256" key="1">
    <source>
        <dbReference type="ARBA" id="ARBA00023125"/>
    </source>
</evidence>
<dbReference type="EMBL" id="JAKRCV010000003">
    <property type="protein sequence ID" value="MCG7320672.1"/>
    <property type="molecule type" value="Genomic_DNA"/>
</dbReference>
<name>A0ABS9PYF7_9MICO</name>
<dbReference type="Pfam" id="PF12852">
    <property type="entry name" value="Cupin_6"/>
    <property type="match status" value="1"/>
</dbReference>
<accession>A0ABS9PYF7</accession>
<feature type="region of interest" description="Disordered" evidence="2">
    <location>
        <begin position="191"/>
        <end position="232"/>
    </location>
</feature>
<keyword evidence="5" id="KW-1185">Reference proteome</keyword>
<comment type="caution">
    <text evidence="4">The sequence shown here is derived from an EMBL/GenBank/DDBJ whole genome shotgun (WGS) entry which is preliminary data.</text>
</comment>
<keyword evidence="1" id="KW-0238">DNA-binding</keyword>
<feature type="compositionally biased region" description="Low complexity" evidence="2">
    <location>
        <begin position="204"/>
        <end position="219"/>
    </location>
</feature>
<evidence type="ECO:0000256" key="2">
    <source>
        <dbReference type="SAM" id="MobiDB-lite"/>
    </source>
</evidence>